<evidence type="ECO:0008006" key="2">
    <source>
        <dbReference type="Google" id="ProtNLM"/>
    </source>
</evidence>
<evidence type="ECO:0000313" key="1">
    <source>
        <dbReference type="EMBL" id="QHS78613.1"/>
    </source>
</evidence>
<name>A0A6C0AGM9_9ZZZZ</name>
<sequence length="297" mass="34923">MIDEYITRGGFHDVIHIDNKNINNYDLRSLIENNNYRLVILATINTLRTLNRFFTEIKKLDYYPKFDQCTLIHMGDEGFDTPCDSERNKLYTLFKNVIRFGNKDSNKYSKSIHVVPMGYISGMRRDDAPLTLASQRKYNWVWFGAIKLDRQHMINSLKSIEPCYYYNSRTWGGSMNNIGNNTKKFLRIAKFVPCSCGNACVESERYAIALESGAIPLIKKYRKGELKALRTGFDDYYSILFEDSSYPLPSFYEWEHMKSFIENISDDDLDILQKKCLDWWIKNKDYFGKKMCDVIRS</sequence>
<protein>
    <recommendedName>
        <fullName evidence="2">Exostosin GT47 domain-containing protein</fullName>
    </recommendedName>
</protein>
<organism evidence="1">
    <name type="scientific">viral metagenome</name>
    <dbReference type="NCBI Taxonomy" id="1070528"/>
    <lineage>
        <taxon>unclassified sequences</taxon>
        <taxon>metagenomes</taxon>
        <taxon>organismal metagenomes</taxon>
    </lineage>
</organism>
<dbReference type="EMBL" id="MN740601">
    <property type="protein sequence ID" value="QHS78613.1"/>
    <property type="molecule type" value="Genomic_DNA"/>
</dbReference>
<reference evidence="1" key="1">
    <citation type="journal article" date="2020" name="Nature">
        <title>Giant virus diversity and host interactions through global metagenomics.</title>
        <authorList>
            <person name="Schulz F."/>
            <person name="Roux S."/>
            <person name="Paez-Espino D."/>
            <person name="Jungbluth S."/>
            <person name="Walsh D.A."/>
            <person name="Denef V.J."/>
            <person name="McMahon K.D."/>
            <person name="Konstantinidis K.T."/>
            <person name="Eloe-Fadrosh E.A."/>
            <person name="Kyrpides N.C."/>
            <person name="Woyke T."/>
        </authorList>
    </citation>
    <scope>NUCLEOTIDE SEQUENCE</scope>
    <source>
        <strain evidence="1">GVMAG-S-1024976-23</strain>
    </source>
</reference>
<dbReference type="AlphaFoldDB" id="A0A6C0AGM9"/>
<proteinExistence type="predicted"/>
<accession>A0A6C0AGM9</accession>